<keyword evidence="7" id="KW-0862">Zinc</keyword>
<protein>
    <recommendedName>
        <fullName evidence="18">Zn-dependent metalloprotease</fullName>
    </recommendedName>
</protein>
<name>A0A8J3L5Z5_9ACTN</name>
<feature type="active site" evidence="10">
    <location>
        <position position="338"/>
    </location>
</feature>
<comment type="caution">
    <text evidence="16">The sequence shown here is derived from an EMBL/GenBank/DDBJ whole genome shotgun (WGS) entry which is preliminary data.</text>
</comment>
<evidence type="ECO:0000256" key="5">
    <source>
        <dbReference type="ARBA" id="ARBA00022729"/>
    </source>
</evidence>
<comment type="cofactor">
    <cofactor evidence="1">
        <name>Zn(2+)</name>
        <dbReference type="ChEBI" id="CHEBI:29105"/>
    </cofactor>
</comment>
<evidence type="ECO:0000256" key="7">
    <source>
        <dbReference type="ARBA" id="ARBA00022833"/>
    </source>
</evidence>
<feature type="domain" description="FTP" evidence="15">
    <location>
        <begin position="58"/>
        <end position="103"/>
    </location>
</feature>
<reference evidence="16" key="1">
    <citation type="submission" date="2021-01" db="EMBL/GenBank/DDBJ databases">
        <title>Whole genome shotgun sequence of Catellatospora methionotrophica NBRC 14553.</title>
        <authorList>
            <person name="Komaki H."/>
            <person name="Tamura T."/>
        </authorList>
    </citation>
    <scope>NUCLEOTIDE SEQUENCE</scope>
    <source>
        <strain evidence="16">NBRC 14553</strain>
    </source>
</reference>
<dbReference type="Pfam" id="PF13385">
    <property type="entry name" value="Laminin_G_3"/>
    <property type="match status" value="1"/>
</dbReference>
<dbReference type="SUPFAM" id="SSF55486">
    <property type="entry name" value="Metalloproteases ('zincins'), catalytic domain"/>
    <property type="match status" value="1"/>
</dbReference>
<keyword evidence="9" id="KW-0865">Zymogen</keyword>
<evidence type="ECO:0000256" key="9">
    <source>
        <dbReference type="ARBA" id="ARBA00023145"/>
    </source>
</evidence>
<evidence type="ECO:0000313" key="16">
    <source>
        <dbReference type="EMBL" id="GIG15027.1"/>
    </source>
</evidence>
<sequence length="740" mass="76485">MRRTLAGATGALLLAALLTPLSGGTATAAPAGPPTLADVATAALARHRDTIHGTDAETYTVRRTIADPGGTGHVRYERTYRGLRVYGGDLVVHTARDGAFAGASTSLTAPLAVPTTPKTTANEARAAAERAFTGTVTTVGVPDLFVDASRPAAPKLAWETVVRGWAPDGQTPSVLHVITDARTGAVLGGFDEIEHVLGTGNSMYSGTVPLDTTLTSSSPVTYSLIDPSHGNNRVCSMGGATGGGCATMTDADNVWGNGLPTHVQTAGADAHFGAAKTYDYFKLVHGRCGIWGDCVGVTSRVHYGSSYVNAFWDGVQMTYGDGAGGLKPLTALDVAGHEMSHGVTQALAGLIYSGESGGLNEATSDIFGNMVEFYAGVTADPGDYTVGEKIDIFGTGAPLRYMYNPGLDGASHTCYGPTTPSVDPHYSSGVGNHFFFNLAVGTGATAYGTSPICGSAAPVVGIGRAKAEKIWYRALDVYFTSGTTYAAARTGTLAAAADLYGSCSIEHKAVHLAWAAVNVIGVNPCAAPAAGSVVWLRADTGVTTSAGKVTNWADQSGTGHHASMPVAARQPSLVGAVVNGKPVVRFGGSQSLSLVTVNPTTFTVFVVGKNTKPTETYSMILGPGGDNANNQLRWENGTQALVYGSNGIPATTSTVGNTRVFHDLVVRYDGATLRVYRDGTLYTSTPVAASGGWSINQIGAYYSSSFMQGDLAELLVYPSGLSDADRVATQNYLKSKYALP</sequence>
<dbReference type="Pfam" id="PF07504">
    <property type="entry name" value="FTP"/>
    <property type="match status" value="1"/>
</dbReference>
<dbReference type="Gene3D" id="1.10.390.10">
    <property type="entry name" value="Neutral Protease Domain 2"/>
    <property type="match status" value="1"/>
</dbReference>
<dbReference type="Gene3D" id="2.60.120.200">
    <property type="match status" value="1"/>
</dbReference>
<evidence type="ECO:0000256" key="8">
    <source>
        <dbReference type="ARBA" id="ARBA00023049"/>
    </source>
</evidence>
<dbReference type="InterPro" id="IPR023612">
    <property type="entry name" value="Peptidase_M4"/>
</dbReference>
<gene>
    <name evidence="16" type="ORF">Cme02nite_33590</name>
</gene>
<dbReference type="InterPro" id="IPR050728">
    <property type="entry name" value="Zinc_Metalloprotease_M4"/>
</dbReference>
<dbReference type="RefSeq" id="WP_166379274.1">
    <property type="nucleotide sequence ID" value="NZ_BAAATT010000005.1"/>
</dbReference>
<keyword evidence="4" id="KW-0479">Metal-binding</keyword>
<keyword evidence="5 11" id="KW-0732">Signal</keyword>
<feature type="signal peptide" evidence="11">
    <location>
        <begin position="1"/>
        <end position="28"/>
    </location>
</feature>
<dbReference type="GO" id="GO:0004222">
    <property type="term" value="F:metalloendopeptidase activity"/>
    <property type="evidence" value="ECO:0007669"/>
    <property type="project" value="InterPro"/>
</dbReference>
<evidence type="ECO:0000256" key="11">
    <source>
        <dbReference type="SAM" id="SignalP"/>
    </source>
</evidence>
<evidence type="ECO:0000259" key="15">
    <source>
        <dbReference type="Pfam" id="PF07504"/>
    </source>
</evidence>
<keyword evidence="17" id="KW-1185">Reference proteome</keyword>
<keyword evidence="3" id="KW-0645">Protease</keyword>
<dbReference type="InterPro" id="IPR001570">
    <property type="entry name" value="Peptidase_M4_C_domain"/>
</dbReference>
<dbReference type="PANTHER" id="PTHR33794">
    <property type="entry name" value="BACILLOLYSIN"/>
    <property type="match status" value="1"/>
</dbReference>
<evidence type="ECO:0000259" key="13">
    <source>
        <dbReference type="Pfam" id="PF02868"/>
    </source>
</evidence>
<dbReference type="InterPro" id="IPR011096">
    <property type="entry name" value="FTP_domain"/>
</dbReference>
<organism evidence="16 17">
    <name type="scientific">Catellatospora methionotrophica</name>
    <dbReference type="NCBI Taxonomy" id="121620"/>
    <lineage>
        <taxon>Bacteria</taxon>
        <taxon>Bacillati</taxon>
        <taxon>Actinomycetota</taxon>
        <taxon>Actinomycetes</taxon>
        <taxon>Micromonosporales</taxon>
        <taxon>Micromonosporaceae</taxon>
        <taxon>Catellatospora</taxon>
    </lineage>
</organism>
<feature type="domain" description="Peptidase M4" evidence="12">
    <location>
        <begin position="198"/>
        <end position="345"/>
    </location>
</feature>
<dbReference type="SUPFAM" id="SSF49899">
    <property type="entry name" value="Concanavalin A-like lectins/glucanases"/>
    <property type="match status" value="1"/>
</dbReference>
<dbReference type="InterPro" id="IPR013320">
    <property type="entry name" value="ConA-like_dom_sf"/>
</dbReference>
<dbReference type="PRINTS" id="PR00730">
    <property type="entry name" value="THERMOLYSIN"/>
</dbReference>
<evidence type="ECO:0000313" key="17">
    <source>
        <dbReference type="Proteomes" id="UP000660339"/>
    </source>
</evidence>
<dbReference type="InterPro" id="IPR027268">
    <property type="entry name" value="Peptidase_M4/M1_CTD_sf"/>
</dbReference>
<dbReference type="Pfam" id="PF01447">
    <property type="entry name" value="Peptidase_M4"/>
    <property type="match status" value="1"/>
</dbReference>
<dbReference type="InterPro" id="IPR013856">
    <property type="entry name" value="Peptidase_M4_domain"/>
</dbReference>
<feature type="domain" description="Peptidase M4 C-terminal" evidence="13">
    <location>
        <begin position="348"/>
        <end position="519"/>
    </location>
</feature>
<evidence type="ECO:0000256" key="3">
    <source>
        <dbReference type="ARBA" id="ARBA00022670"/>
    </source>
</evidence>
<evidence type="ECO:0000256" key="4">
    <source>
        <dbReference type="ARBA" id="ARBA00022723"/>
    </source>
</evidence>
<dbReference type="Proteomes" id="UP000660339">
    <property type="component" value="Unassembled WGS sequence"/>
</dbReference>
<accession>A0A8J3L5Z5</accession>
<evidence type="ECO:0008006" key="18">
    <source>
        <dbReference type="Google" id="ProtNLM"/>
    </source>
</evidence>
<evidence type="ECO:0000256" key="2">
    <source>
        <dbReference type="ARBA" id="ARBA00009388"/>
    </source>
</evidence>
<evidence type="ECO:0000259" key="14">
    <source>
        <dbReference type="Pfam" id="PF03413"/>
    </source>
</evidence>
<feature type="chain" id="PRO_5035249186" description="Zn-dependent metalloprotease" evidence="11">
    <location>
        <begin position="29"/>
        <end position="740"/>
    </location>
</feature>
<dbReference type="InterPro" id="IPR025711">
    <property type="entry name" value="PepSY"/>
</dbReference>
<dbReference type="GO" id="GO:0046872">
    <property type="term" value="F:metal ion binding"/>
    <property type="evidence" value="ECO:0007669"/>
    <property type="project" value="UniProtKB-KW"/>
</dbReference>
<evidence type="ECO:0000256" key="1">
    <source>
        <dbReference type="ARBA" id="ARBA00001947"/>
    </source>
</evidence>
<proteinExistence type="inferred from homology"/>
<dbReference type="Gene3D" id="3.10.170.10">
    <property type="match status" value="1"/>
</dbReference>
<evidence type="ECO:0000256" key="10">
    <source>
        <dbReference type="PIRSR" id="PIRSR623612-1"/>
    </source>
</evidence>
<dbReference type="PANTHER" id="PTHR33794:SF1">
    <property type="entry name" value="BACILLOLYSIN"/>
    <property type="match status" value="1"/>
</dbReference>
<keyword evidence="8" id="KW-0482">Metalloprotease</keyword>
<dbReference type="Pfam" id="PF03413">
    <property type="entry name" value="PepSY"/>
    <property type="match status" value="1"/>
</dbReference>
<dbReference type="CDD" id="cd09597">
    <property type="entry name" value="M4_TLP"/>
    <property type="match status" value="1"/>
</dbReference>
<evidence type="ECO:0000256" key="6">
    <source>
        <dbReference type="ARBA" id="ARBA00022801"/>
    </source>
</evidence>
<keyword evidence="6" id="KW-0378">Hydrolase</keyword>
<dbReference type="Pfam" id="PF02868">
    <property type="entry name" value="Peptidase_M4_C"/>
    <property type="match status" value="1"/>
</dbReference>
<dbReference type="AlphaFoldDB" id="A0A8J3L5Z5"/>
<dbReference type="GO" id="GO:0006508">
    <property type="term" value="P:proteolysis"/>
    <property type="evidence" value="ECO:0007669"/>
    <property type="project" value="UniProtKB-KW"/>
</dbReference>
<feature type="active site" description="Proton donor" evidence="10">
    <location>
        <position position="425"/>
    </location>
</feature>
<dbReference type="EMBL" id="BONJ01000019">
    <property type="protein sequence ID" value="GIG15027.1"/>
    <property type="molecule type" value="Genomic_DNA"/>
</dbReference>
<dbReference type="Gene3D" id="3.10.450.490">
    <property type="match status" value="1"/>
</dbReference>
<evidence type="ECO:0000259" key="12">
    <source>
        <dbReference type="Pfam" id="PF01447"/>
    </source>
</evidence>
<comment type="similarity">
    <text evidence="2">Belongs to the peptidase M4 family.</text>
</comment>
<feature type="domain" description="PepSY" evidence="14">
    <location>
        <begin position="120"/>
        <end position="188"/>
    </location>
</feature>